<evidence type="ECO:0000313" key="1">
    <source>
        <dbReference type="EMBL" id="EMO63803.1"/>
    </source>
</evidence>
<protein>
    <submittedName>
        <fullName evidence="1">Uncharacterized protein</fullName>
    </submittedName>
</protein>
<organism evidence="1 2">
    <name type="scientific">Leptospira borgpetersenii serovar Pomona str. 200901868</name>
    <dbReference type="NCBI Taxonomy" id="1192866"/>
    <lineage>
        <taxon>Bacteria</taxon>
        <taxon>Pseudomonadati</taxon>
        <taxon>Spirochaetota</taxon>
        <taxon>Spirochaetia</taxon>
        <taxon>Leptospirales</taxon>
        <taxon>Leptospiraceae</taxon>
        <taxon>Leptospira</taxon>
    </lineage>
</organism>
<comment type="caution">
    <text evidence="1">The sequence shown here is derived from an EMBL/GenBank/DDBJ whole genome shotgun (WGS) entry which is preliminary data.</text>
</comment>
<evidence type="ECO:0000313" key="2">
    <source>
        <dbReference type="Proteomes" id="UP000012159"/>
    </source>
</evidence>
<dbReference type="Proteomes" id="UP000012159">
    <property type="component" value="Unassembled WGS sequence"/>
</dbReference>
<dbReference type="AlphaFoldDB" id="M6WPW3"/>
<gene>
    <name evidence="1" type="ORF">LEP1GSC133_1180</name>
</gene>
<proteinExistence type="predicted"/>
<reference evidence="1 2" key="1">
    <citation type="submission" date="2013-01" db="EMBL/GenBank/DDBJ databases">
        <authorList>
            <person name="Harkins D.M."/>
            <person name="Durkin A.S."/>
            <person name="Brinkac L.M."/>
            <person name="Haft D.H."/>
            <person name="Selengut J.D."/>
            <person name="Sanka R."/>
            <person name="DePew J."/>
            <person name="Purushe J."/>
            <person name="Picardeau M."/>
            <person name="Werts C."/>
            <person name="Goarant C."/>
            <person name="Vinetz J.M."/>
            <person name="Sutton G.G."/>
            <person name="Nierman W.C."/>
            <person name="Fouts D.E."/>
        </authorList>
    </citation>
    <scope>NUCLEOTIDE SEQUENCE [LARGE SCALE GENOMIC DNA]</scope>
    <source>
        <strain evidence="1 2">200901868</strain>
    </source>
</reference>
<sequence length="64" mass="7625">MIKTILLRFKPNINNFRFSLSKYKKMEQNNRKMYNIDTVIGKNKDTRDTNVFVTDKPIKTLSVN</sequence>
<accession>M6WPW3</accession>
<dbReference type="EMBL" id="AKWF02000038">
    <property type="protein sequence ID" value="EMO63803.1"/>
    <property type="molecule type" value="Genomic_DNA"/>
</dbReference>
<name>M6WPW3_LEPBO</name>